<evidence type="ECO:0000256" key="1">
    <source>
        <dbReference type="ARBA" id="ARBA00004123"/>
    </source>
</evidence>
<dbReference type="EMBL" id="PNBA02000004">
    <property type="protein sequence ID" value="KAG6427058.1"/>
    <property type="molecule type" value="Genomic_DNA"/>
</dbReference>
<evidence type="ECO:0000259" key="7">
    <source>
        <dbReference type="PROSITE" id="PS50888"/>
    </source>
</evidence>
<reference evidence="8" key="1">
    <citation type="submission" date="2018-01" db="EMBL/GenBank/DDBJ databases">
        <authorList>
            <person name="Mao J.F."/>
        </authorList>
    </citation>
    <scope>NUCLEOTIDE SEQUENCE</scope>
    <source>
        <strain evidence="8">Huo1</strain>
        <tissue evidence="8">Leaf</tissue>
    </source>
</reference>
<sequence length="339" mass="37280">MEQTYPTPDSLPPPSALQSQLQRILQSQSERWDYAIFWSASRGVDGAFLSWGAGYFTPTTAKPESEWFFMASITRLFAATEDLVYRALATASNIWLVGHQQLSLCGSERAKEAALHGVRTLALVPTCNGVVELGSSDLIKENWSLIYMVANSFDPQIQSSSSGSSEKERTPEIDGSPRKDKVPVNHQAAERKRREKLNQRFYALRSVVPNVSKMDKASLLVDAVTYINHLKSTVASLEAKCVKIRNTASSAARTRGYKMEIEVKVLGAEALVRVQSDDVDHPCAGVMDVLRELELKVNRASSSAVGNVMYQEIVIRVSDGLCSEEAIKAAILGKLLPSL</sequence>
<evidence type="ECO:0000313" key="8">
    <source>
        <dbReference type="EMBL" id="KAG6427058.1"/>
    </source>
</evidence>
<dbReference type="GO" id="GO:0005634">
    <property type="term" value="C:nucleus"/>
    <property type="evidence" value="ECO:0007669"/>
    <property type="project" value="UniProtKB-SubCell"/>
</dbReference>
<feature type="region of interest" description="Disordered" evidence="6">
    <location>
        <begin position="156"/>
        <end position="190"/>
    </location>
</feature>
<evidence type="ECO:0000256" key="3">
    <source>
        <dbReference type="ARBA" id="ARBA00023163"/>
    </source>
</evidence>
<proteinExistence type="predicted"/>
<dbReference type="GO" id="GO:0000976">
    <property type="term" value="F:transcription cis-regulatory region binding"/>
    <property type="evidence" value="ECO:0007669"/>
    <property type="project" value="TreeGrafter"/>
</dbReference>
<evidence type="ECO:0000313" key="9">
    <source>
        <dbReference type="Proteomes" id="UP000298416"/>
    </source>
</evidence>
<dbReference type="Pfam" id="PF00010">
    <property type="entry name" value="HLH"/>
    <property type="match status" value="1"/>
</dbReference>
<reference evidence="8" key="2">
    <citation type="submission" date="2020-08" db="EMBL/GenBank/DDBJ databases">
        <title>Plant Genome Project.</title>
        <authorList>
            <person name="Zhang R.-G."/>
        </authorList>
    </citation>
    <scope>NUCLEOTIDE SEQUENCE</scope>
    <source>
        <strain evidence="8">Huo1</strain>
        <tissue evidence="8">Leaf</tissue>
    </source>
</reference>
<dbReference type="GO" id="GO:0003700">
    <property type="term" value="F:DNA-binding transcription factor activity"/>
    <property type="evidence" value="ECO:0007669"/>
    <property type="project" value="InterPro"/>
</dbReference>
<dbReference type="SUPFAM" id="SSF47459">
    <property type="entry name" value="HLH, helix-loop-helix DNA-binding domain"/>
    <property type="match status" value="1"/>
</dbReference>
<accession>A0A8X8Y714</accession>
<dbReference type="Pfam" id="PF14215">
    <property type="entry name" value="bHLH-MYC_N"/>
    <property type="match status" value="2"/>
</dbReference>
<keyword evidence="2 5" id="KW-0805">Transcription regulation</keyword>
<evidence type="ECO:0000256" key="6">
    <source>
        <dbReference type="SAM" id="MobiDB-lite"/>
    </source>
</evidence>
<dbReference type="Gene3D" id="4.10.280.10">
    <property type="entry name" value="Helix-loop-helix DNA-binding domain"/>
    <property type="match status" value="1"/>
</dbReference>
<dbReference type="InterPro" id="IPR054502">
    <property type="entry name" value="bHLH-TF_ACT-like_plant"/>
</dbReference>
<keyword evidence="9" id="KW-1185">Reference proteome</keyword>
<dbReference type="PANTHER" id="PTHR11514">
    <property type="entry name" value="MYC"/>
    <property type="match status" value="1"/>
</dbReference>
<dbReference type="OrthoDB" id="1926382at2759"/>
<dbReference type="InterPro" id="IPR045084">
    <property type="entry name" value="AIB/MYC-like"/>
</dbReference>
<comment type="subcellular location">
    <subcellularLocation>
        <location evidence="1 5">Nucleus</location>
    </subcellularLocation>
</comment>
<evidence type="ECO:0000256" key="4">
    <source>
        <dbReference type="ARBA" id="ARBA00023242"/>
    </source>
</evidence>
<dbReference type="Proteomes" id="UP000298416">
    <property type="component" value="Unassembled WGS sequence"/>
</dbReference>
<dbReference type="AlphaFoldDB" id="A0A8X8Y714"/>
<dbReference type="SMART" id="SM00353">
    <property type="entry name" value="HLH"/>
    <property type="match status" value="1"/>
</dbReference>
<organism evidence="8">
    <name type="scientific">Salvia splendens</name>
    <name type="common">Scarlet sage</name>
    <dbReference type="NCBI Taxonomy" id="180675"/>
    <lineage>
        <taxon>Eukaryota</taxon>
        <taxon>Viridiplantae</taxon>
        <taxon>Streptophyta</taxon>
        <taxon>Embryophyta</taxon>
        <taxon>Tracheophyta</taxon>
        <taxon>Spermatophyta</taxon>
        <taxon>Magnoliopsida</taxon>
        <taxon>eudicotyledons</taxon>
        <taxon>Gunneridae</taxon>
        <taxon>Pentapetalae</taxon>
        <taxon>asterids</taxon>
        <taxon>lamiids</taxon>
        <taxon>Lamiales</taxon>
        <taxon>Lamiaceae</taxon>
        <taxon>Nepetoideae</taxon>
        <taxon>Mentheae</taxon>
        <taxon>Salviinae</taxon>
        <taxon>Salvia</taxon>
        <taxon>Salvia subgen. Calosphace</taxon>
        <taxon>core Calosphace</taxon>
    </lineage>
</organism>
<dbReference type="InterPro" id="IPR025610">
    <property type="entry name" value="MYC/MYB_N"/>
</dbReference>
<evidence type="ECO:0000256" key="2">
    <source>
        <dbReference type="ARBA" id="ARBA00023015"/>
    </source>
</evidence>
<dbReference type="InterPro" id="IPR011598">
    <property type="entry name" value="bHLH_dom"/>
</dbReference>
<keyword evidence="4 5" id="KW-0539">Nucleus</keyword>
<dbReference type="Pfam" id="PF22754">
    <property type="entry name" value="bHLH-TF_ACT-like_plant"/>
    <property type="match status" value="1"/>
</dbReference>
<dbReference type="PANTHER" id="PTHR11514:SF115">
    <property type="entry name" value="TRANSCRIPTION FACTOR"/>
    <property type="match status" value="1"/>
</dbReference>
<feature type="domain" description="BHLH" evidence="7">
    <location>
        <begin position="181"/>
        <end position="230"/>
    </location>
</feature>
<dbReference type="GO" id="GO:0046983">
    <property type="term" value="F:protein dimerization activity"/>
    <property type="evidence" value="ECO:0007669"/>
    <property type="project" value="InterPro"/>
</dbReference>
<keyword evidence="3 5" id="KW-0804">Transcription</keyword>
<comment type="caution">
    <text evidence="8">The sequence shown here is derived from an EMBL/GenBank/DDBJ whole genome shotgun (WGS) entry which is preliminary data.</text>
</comment>
<feature type="compositionally biased region" description="Basic and acidic residues" evidence="6">
    <location>
        <begin position="165"/>
        <end position="190"/>
    </location>
</feature>
<dbReference type="PROSITE" id="PS50888">
    <property type="entry name" value="BHLH"/>
    <property type="match status" value="1"/>
</dbReference>
<name>A0A8X8Y714_SALSN</name>
<dbReference type="InterPro" id="IPR036638">
    <property type="entry name" value="HLH_DNA-bd_sf"/>
</dbReference>
<evidence type="ECO:0000256" key="5">
    <source>
        <dbReference type="RuleBase" id="RU369104"/>
    </source>
</evidence>
<protein>
    <recommendedName>
        <fullName evidence="5">Transcription factor</fullName>
        <shortName evidence="5">bHLH transcription factor</shortName>
    </recommendedName>
    <alternativeName>
        <fullName evidence="5">Basic helix-loop-helix protein</fullName>
    </alternativeName>
</protein>
<gene>
    <name evidence="8" type="ORF">SASPL_111297</name>
</gene>